<comment type="caution">
    <text evidence="2">The sequence shown here is derived from an EMBL/GenBank/DDBJ whole genome shotgun (WGS) entry which is preliminary data.</text>
</comment>
<organism evidence="2 3">
    <name type="scientific">Cupriavidus pinatubonensis</name>
    <dbReference type="NCBI Taxonomy" id="248026"/>
    <lineage>
        <taxon>Bacteria</taxon>
        <taxon>Pseudomonadati</taxon>
        <taxon>Pseudomonadota</taxon>
        <taxon>Betaproteobacteria</taxon>
        <taxon>Burkholderiales</taxon>
        <taxon>Burkholderiaceae</taxon>
        <taxon>Cupriavidus</taxon>
    </lineage>
</organism>
<protein>
    <submittedName>
        <fullName evidence="2">Uncharacterized protein</fullName>
    </submittedName>
</protein>
<gene>
    <name evidence="2" type="ORF">LMG23994_04760</name>
</gene>
<evidence type="ECO:0000313" key="2">
    <source>
        <dbReference type="EMBL" id="CAG9181819.1"/>
    </source>
</evidence>
<proteinExistence type="predicted"/>
<accession>A0ABN7Z7A3</accession>
<sequence>MYRPEVGATPALKDNPFAGLGQMIGLAMVNTIVDTMVSPAGVMVLMAGEKPAIRSPAPQSPAPAPEAPRKQAAKDALNYDLSYRRWTLVQATATKDNGDQVVADLRRNGLWSWKWAGIKIPDLAIWRSHSRWNPPSRRKPARS</sequence>
<evidence type="ECO:0000256" key="1">
    <source>
        <dbReference type="SAM" id="MobiDB-lite"/>
    </source>
</evidence>
<keyword evidence="3" id="KW-1185">Reference proteome</keyword>
<dbReference type="EMBL" id="CAJZAF010000030">
    <property type="protein sequence ID" value="CAG9181819.1"/>
    <property type="molecule type" value="Genomic_DNA"/>
</dbReference>
<reference evidence="2 3" key="1">
    <citation type="submission" date="2021-08" db="EMBL/GenBank/DDBJ databases">
        <authorList>
            <person name="Peeters C."/>
        </authorList>
    </citation>
    <scope>NUCLEOTIDE SEQUENCE [LARGE SCALE GENOMIC DNA]</scope>
    <source>
        <strain evidence="2 3">LMG 23994</strain>
    </source>
</reference>
<name>A0ABN7Z7A3_9BURK</name>
<dbReference type="Proteomes" id="UP000701702">
    <property type="component" value="Unassembled WGS sequence"/>
</dbReference>
<feature type="region of interest" description="Disordered" evidence="1">
    <location>
        <begin position="52"/>
        <end position="73"/>
    </location>
</feature>
<evidence type="ECO:0000313" key="3">
    <source>
        <dbReference type="Proteomes" id="UP000701702"/>
    </source>
</evidence>